<keyword evidence="4 8" id="KW-0547">Nucleotide-binding</keyword>
<protein>
    <recommendedName>
        <fullName evidence="8">Molybdenum cofactor guanylyltransferase</fullName>
        <shortName evidence="8">MoCo guanylyltransferase</shortName>
        <ecNumber evidence="8">2.7.7.77</ecNumber>
    </recommendedName>
    <alternativeName>
        <fullName evidence="8">GTP:molybdopterin guanylyltransferase</fullName>
    </alternativeName>
    <alternativeName>
        <fullName evidence="8">Mo-MPT guanylyltransferase</fullName>
    </alternativeName>
    <alternativeName>
        <fullName evidence="8">Molybdopterin guanylyltransferase</fullName>
    </alternativeName>
    <alternativeName>
        <fullName evidence="8">Molybdopterin-guanine dinucleotide synthase</fullName>
        <shortName evidence="8">MGD synthase</shortName>
    </alternativeName>
</protein>
<name>A0ABY4TVG9_9SPHN</name>
<dbReference type="Gene3D" id="3.90.550.10">
    <property type="entry name" value="Spore Coat Polysaccharide Biosynthesis Protein SpsA, Chain A"/>
    <property type="match status" value="1"/>
</dbReference>
<dbReference type="InterPro" id="IPR029044">
    <property type="entry name" value="Nucleotide-diphossugar_trans"/>
</dbReference>
<keyword evidence="1 8" id="KW-0963">Cytoplasm</keyword>
<proteinExistence type="inferred from homology"/>
<evidence type="ECO:0000256" key="1">
    <source>
        <dbReference type="ARBA" id="ARBA00022490"/>
    </source>
</evidence>
<evidence type="ECO:0000256" key="9">
    <source>
        <dbReference type="SAM" id="MobiDB-lite"/>
    </source>
</evidence>
<dbReference type="EMBL" id="CP098401">
    <property type="protein sequence ID" value="URW76400.1"/>
    <property type="molecule type" value="Genomic_DNA"/>
</dbReference>
<comment type="subcellular location">
    <subcellularLocation>
        <location evidence="8">Cytoplasm</location>
    </subcellularLocation>
</comment>
<feature type="domain" description="MobA-like NTP transferase" evidence="10">
    <location>
        <begin position="12"/>
        <end position="149"/>
    </location>
</feature>
<dbReference type="SUPFAM" id="SSF53448">
    <property type="entry name" value="Nucleotide-diphospho-sugar transferases"/>
    <property type="match status" value="1"/>
</dbReference>
<feature type="binding site" evidence="8">
    <location>
        <position position="27"/>
    </location>
    <ligand>
        <name>GTP</name>
        <dbReference type="ChEBI" id="CHEBI:37565"/>
    </ligand>
</feature>
<comment type="catalytic activity">
    <reaction evidence="8">
        <text>Mo-molybdopterin + GTP + H(+) = Mo-molybdopterin guanine dinucleotide + diphosphate</text>
        <dbReference type="Rhea" id="RHEA:34243"/>
        <dbReference type="ChEBI" id="CHEBI:15378"/>
        <dbReference type="ChEBI" id="CHEBI:33019"/>
        <dbReference type="ChEBI" id="CHEBI:37565"/>
        <dbReference type="ChEBI" id="CHEBI:71302"/>
        <dbReference type="ChEBI" id="CHEBI:71310"/>
        <dbReference type="EC" id="2.7.7.77"/>
    </reaction>
</comment>
<keyword evidence="3 8" id="KW-0479">Metal-binding</keyword>
<accession>A0ABY4TVG9</accession>
<evidence type="ECO:0000256" key="8">
    <source>
        <dbReference type="HAMAP-Rule" id="MF_00316"/>
    </source>
</evidence>
<feature type="binding site" evidence="8">
    <location>
        <position position="100"/>
    </location>
    <ligand>
        <name>GTP</name>
        <dbReference type="ChEBI" id="CHEBI:37565"/>
    </ligand>
</feature>
<feature type="binding site" evidence="8">
    <location>
        <position position="67"/>
    </location>
    <ligand>
        <name>GTP</name>
        <dbReference type="ChEBI" id="CHEBI:37565"/>
    </ligand>
</feature>
<keyword evidence="11" id="KW-0548">Nucleotidyltransferase</keyword>
<sequence length="208" mass="21656">MTLPLEPRRILGAVLAGGAGRRFGSDKALAVLAGRPLIEHAARAVGKWASQVVVCGREFGGYASVADRPRPGLGPLGAINAALHLAAEQHMAGVLTIACDIPVLPDEVAARLLHERPAVAAGQPLLGYWPVALAEVLDAYLATAEDRSVWGWARHVGAVEVATAGVLANVNTPADLAELAEYWPSADQAPTSSSREGSCIGQPLTRPR</sequence>
<evidence type="ECO:0000256" key="2">
    <source>
        <dbReference type="ARBA" id="ARBA00022679"/>
    </source>
</evidence>
<keyword evidence="5 8" id="KW-0460">Magnesium</keyword>
<comment type="subunit">
    <text evidence="8">Monomer.</text>
</comment>
<comment type="caution">
    <text evidence="8">Lacks conserved residue(s) required for the propagation of feature annotation.</text>
</comment>
<gene>
    <name evidence="8" type="primary">mobA</name>
    <name evidence="11" type="ORF">M9980_04035</name>
</gene>
<organism evidence="11 12">
    <name type="scientific">Sphingomonas donggukensis</name>
    <dbReference type="NCBI Taxonomy" id="2949093"/>
    <lineage>
        <taxon>Bacteria</taxon>
        <taxon>Pseudomonadati</taxon>
        <taxon>Pseudomonadota</taxon>
        <taxon>Alphaproteobacteria</taxon>
        <taxon>Sphingomonadales</taxon>
        <taxon>Sphingomonadaceae</taxon>
        <taxon>Sphingomonas</taxon>
    </lineage>
</organism>
<comment type="cofactor">
    <cofactor evidence="8">
        <name>Mg(2+)</name>
        <dbReference type="ChEBI" id="CHEBI:18420"/>
    </cofactor>
</comment>
<evidence type="ECO:0000256" key="3">
    <source>
        <dbReference type="ARBA" id="ARBA00022723"/>
    </source>
</evidence>
<dbReference type="RefSeq" id="WP_250753613.1">
    <property type="nucleotide sequence ID" value="NZ_CP098401.1"/>
</dbReference>
<evidence type="ECO:0000256" key="5">
    <source>
        <dbReference type="ARBA" id="ARBA00022842"/>
    </source>
</evidence>
<dbReference type="CDD" id="cd02503">
    <property type="entry name" value="MobA"/>
    <property type="match status" value="1"/>
</dbReference>
<dbReference type="GO" id="GO:0016779">
    <property type="term" value="F:nucleotidyltransferase activity"/>
    <property type="evidence" value="ECO:0007669"/>
    <property type="project" value="UniProtKB-KW"/>
</dbReference>
<dbReference type="HAMAP" id="MF_00316">
    <property type="entry name" value="MobA"/>
    <property type="match status" value="1"/>
</dbReference>
<evidence type="ECO:0000313" key="11">
    <source>
        <dbReference type="EMBL" id="URW76400.1"/>
    </source>
</evidence>
<dbReference type="PANTHER" id="PTHR19136:SF81">
    <property type="entry name" value="MOLYBDENUM COFACTOR GUANYLYLTRANSFERASE"/>
    <property type="match status" value="1"/>
</dbReference>
<keyword evidence="6 8" id="KW-0342">GTP-binding</keyword>
<keyword evidence="12" id="KW-1185">Reference proteome</keyword>
<dbReference type="Pfam" id="PF12804">
    <property type="entry name" value="NTP_transf_3"/>
    <property type="match status" value="1"/>
</dbReference>
<evidence type="ECO:0000256" key="6">
    <source>
        <dbReference type="ARBA" id="ARBA00023134"/>
    </source>
</evidence>
<evidence type="ECO:0000256" key="7">
    <source>
        <dbReference type="ARBA" id="ARBA00023150"/>
    </source>
</evidence>
<comment type="function">
    <text evidence="8">Transfers a GMP moiety from GTP to Mo-molybdopterin (Mo-MPT) cofactor (Moco or molybdenum cofactor) to form Mo-molybdopterin guanine dinucleotide (Mo-MGD) cofactor.</text>
</comment>
<evidence type="ECO:0000256" key="4">
    <source>
        <dbReference type="ARBA" id="ARBA00022741"/>
    </source>
</evidence>
<feature type="binding site" evidence="8">
    <location>
        <begin position="15"/>
        <end position="17"/>
    </location>
    <ligand>
        <name>GTP</name>
        <dbReference type="ChEBI" id="CHEBI:37565"/>
    </ligand>
</feature>
<dbReference type="EC" id="2.7.7.77" evidence="8"/>
<comment type="domain">
    <text evidence="8">The N-terminal domain determines nucleotide recognition and specific binding, while the C-terminal domain determines the specific binding to the target protein.</text>
</comment>
<evidence type="ECO:0000259" key="10">
    <source>
        <dbReference type="Pfam" id="PF12804"/>
    </source>
</evidence>
<feature type="region of interest" description="Disordered" evidence="9">
    <location>
        <begin position="187"/>
        <end position="208"/>
    </location>
</feature>
<dbReference type="Proteomes" id="UP001055580">
    <property type="component" value="Chromosome"/>
</dbReference>
<comment type="similarity">
    <text evidence="8">Belongs to the MobA family.</text>
</comment>
<dbReference type="PANTHER" id="PTHR19136">
    <property type="entry name" value="MOLYBDENUM COFACTOR GUANYLYLTRANSFERASE"/>
    <property type="match status" value="1"/>
</dbReference>
<feature type="binding site" evidence="8">
    <location>
        <position position="100"/>
    </location>
    <ligand>
        <name>Mg(2+)</name>
        <dbReference type="ChEBI" id="CHEBI:18420"/>
    </ligand>
</feature>
<dbReference type="InterPro" id="IPR025877">
    <property type="entry name" value="MobA-like_NTP_Trfase"/>
</dbReference>
<keyword evidence="2 8" id="KW-0808">Transferase</keyword>
<evidence type="ECO:0000313" key="12">
    <source>
        <dbReference type="Proteomes" id="UP001055580"/>
    </source>
</evidence>
<reference evidence="11" key="1">
    <citation type="submission" date="2022-05" db="EMBL/GenBank/DDBJ databases">
        <title>Sphingomonas sp. strain RMG20 Genome sequencing and assembly.</title>
        <authorList>
            <person name="Kim I."/>
        </authorList>
    </citation>
    <scope>NUCLEOTIDE SEQUENCE</scope>
    <source>
        <strain evidence="11">RMG20</strain>
    </source>
</reference>
<keyword evidence="7 8" id="KW-0501">Molybdenum cofactor biosynthesis</keyword>
<dbReference type="InterPro" id="IPR013482">
    <property type="entry name" value="Molybde_CF_guanTrfase"/>
</dbReference>